<name>A0A915HQR0_ROMCU</name>
<dbReference type="Proteomes" id="UP000887565">
    <property type="component" value="Unplaced"/>
</dbReference>
<proteinExistence type="predicted"/>
<reference evidence="2" key="1">
    <citation type="submission" date="2022-11" db="UniProtKB">
        <authorList>
            <consortium name="WormBaseParasite"/>
        </authorList>
    </citation>
    <scope>IDENTIFICATION</scope>
</reference>
<protein>
    <submittedName>
        <fullName evidence="2">Uncharacterized protein</fullName>
    </submittedName>
</protein>
<sequence>MAILAVCAKTGYRFSPNLLAPPRQEYDCFESRTGAIGMDEIASRLQSCKRLADKSATDCYRCRNSDKLRNEKGRTKVKNNRIISNPEVDQHTIKKT</sequence>
<dbReference type="AlphaFoldDB" id="A0A915HQR0"/>
<accession>A0A915HQR0</accession>
<dbReference type="WBParaSite" id="nRc.2.0.1.t03846-RA">
    <property type="protein sequence ID" value="nRc.2.0.1.t03846-RA"/>
    <property type="gene ID" value="nRc.2.0.1.g03846"/>
</dbReference>
<evidence type="ECO:0000313" key="2">
    <source>
        <dbReference type="WBParaSite" id="nRc.2.0.1.t03846-RA"/>
    </source>
</evidence>
<organism evidence="1 2">
    <name type="scientific">Romanomermis culicivorax</name>
    <name type="common">Nematode worm</name>
    <dbReference type="NCBI Taxonomy" id="13658"/>
    <lineage>
        <taxon>Eukaryota</taxon>
        <taxon>Metazoa</taxon>
        <taxon>Ecdysozoa</taxon>
        <taxon>Nematoda</taxon>
        <taxon>Enoplea</taxon>
        <taxon>Dorylaimia</taxon>
        <taxon>Mermithida</taxon>
        <taxon>Mermithoidea</taxon>
        <taxon>Mermithidae</taxon>
        <taxon>Romanomermis</taxon>
    </lineage>
</organism>
<keyword evidence="1" id="KW-1185">Reference proteome</keyword>
<evidence type="ECO:0000313" key="1">
    <source>
        <dbReference type="Proteomes" id="UP000887565"/>
    </source>
</evidence>